<dbReference type="AlphaFoldDB" id="A0A0R3WIT1"/>
<dbReference type="STRING" id="6205.A0A0R3WIT1"/>
<dbReference type="InterPro" id="IPR033558">
    <property type="entry name" value="IFT25"/>
</dbReference>
<dbReference type="GO" id="GO:0030992">
    <property type="term" value="C:intraciliary transport particle B"/>
    <property type="evidence" value="ECO:0007669"/>
    <property type="project" value="InterPro"/>
</dbReference>
<evidence type="ECO:0000313" key="2">
    <source>
        <dbReference type="Proteomes" id="UP000274429"/>
    </source>
</evidence>
<dbReference type="GO" id="GO:0042073">
    <property type="term" value="P:intraciliary transport"/>
    <property type="evidence" value="ECO:0007669"/>
    <property type="project" value="InterPro"/>
</dbReference>
<reference evidence="3" key="1">
    <citation type="submission" date="2017-02" db="UniProtKB">
        <authorList>
            <consortium name="WormBaseParasite"/>
        </authorList>
    </citation>
    <scope>IDENTIFICATION</scope>
</reference>
<keyword evidence="2" id="KW-1185">Reference proteome</keyword>
<organism evidence="3">
    <name type="scientific">Hydatigena taeniaeformis</name>
    <name type="common">Feline tapeworm</name>
    <name type="synonym">Taenia taeniaeformis</name>
    <dbReference type="NCBI Taxonomy" id="6205"/>
    <lineage>
        <taxon>Eukaryota</taxon>
        <taxon>Metazoa</taxon>
        <taxon>Spiralia</taxon>
        <taxon>Lophotrochozoa</taxon>
        <taxon>Platyhelminthes</taxon>
        <taxon>Cestoda</taxon>
        <taxon>Eucestoda</taxon>
        <taxon>Cyclophyllidea</taxon>
        <taxon>Taeniidae</taxon>
        <taxon>Hydatigera</taxon>
    </lineage>
</organism>
<evidence type="ECO:0000313" key="1">
    <source>
        <dbReference type="EMBL" id="VDM16587.1"/>
    </source>
</evidence>
<dbReference type="PANTHER" id="PTHR33906">
    <property type="entry name" value="INTRAFLAGELLAR TRANSPORT PROTEIN 25 HOMOLOG"/>
    <property type="match status" value="1"/>
</dbReference>
<dbReference type="OrthoDB" id="271080at2759"/>
<dbReference type="GO" id="GO:0005929">
    <property type="term" value="C:cilium"/>
    <property type="evidence" value="ECO:0007669"/>
    <property type="project" value="TreeGrafter"/>
</dbReference>
<protein>
    <submittedName>
        <fullName evidence="3">SUN domain-containing protein</fullName>
    </submittedName>
</protein>
<dbReference type="Proteomes" id="UP000274429">
    <property type="component" value="Unassembled WGS sequence"/>
</dbReference>
<name>A0A0R3WIT1_HYDTA</name>
<evidence type="ECO:0000313" key="3">
    <source>
        <dbReference type="WBParaSite" id="TTAC_0000052701-mRNA-1"/>
    </source>
</evidence>
<gene>
    <name evidence="1" type="ORF">TTAC_LOCUS528</name>
</gene>
<sequence>MQDLVLSCRVIAATSNDERFPAKNVLNVNDNNFWLTTGIFPQCLLISLNSRTALKFLKIVSTCIKSFVVEAASDDASKYQTSVEMNADFADKQIQITNCPLNGALCKRIKITILSAYDHFVAVYKLIFEQG</sequence>
<dbReference type="SUPFAM" id="SSF49785">
    <property type="entry name" value="Galactose-binding domain-like"/>
    <property type="match status" value="1"/>
</dbReference>
<reference evidence="1 2" key="2">
    <citation type="submission" date="2018-11" db="EMBL/GenBank/DDBJ databases">
        <authorList>
            <consortium name="Pathogen Informatics"/>
        </authorList>
    </citation>
    <scope>NUCLEOTIDE SEQUENCE [LARGE SCALE GENOMIC DNA]</scope>
</reference>
<dbReference type="PANTHER" id="PTHR33906:SF1">
    <property type="entry name" value="INTRAFLAGELLAR TRANSPORT PROTEIN 25 HOMOLOG"/>
    <property type="match status" value="1"/>
</dbReference>
<dbReference type="WBParaSite" id="TTAC_0000052701-mRNA-1">
    <property type="protein sequence ID" value="TTAC_0000052701-mRNA-1"/>
    <property type="gene ID" value="TTAC_0000052701"/>
</dbReference>
<proteinExistence type="predicted"/>
<accession>A0A0R3WIT1</accession>
<dbReference type="EMBL" id="UYWX01000049">
    <property type="protein sequence ID" value="VDM16587.1"/>
    <property type="molecule type" value="Genomic_DNA"/>
</dbReference>
<dbReference type="InterPro" id="IPR008979">
    <property type="entry name" value="Galactose-bd-like_sf"/>
</dbReference>
<dbReference type="Gene3D" id="2.60.120.260">
    <property type="entry name" value="Galactose-binding domain-like"/>
    <property type="match status" value="1"/>
</dbReference>